<dbReference type="GO" id="GO:0016757">
    <property type="term" value="F:glycosyltransferase activity"/>
    <property type="evidence" value="ECO:0007669"/>
    <property type="project" value="InterPro"/>
</dbReference>
<proteinExistence type="predicted"/>
<dbReference type="Proteomes" id="UP000182569">
    <property type="component" value="Chromosome"/>
</dbReference>
<dbReference type="Pfam" id="PF00534">
    <property type="entry name" value="Glycos_transf_1"/>
    <property type="match status" value="1"/>
</dbReference>
<dbReference type="AlphaFoldDB" id="A0A1J0GHJ1"/>
<dbReference type="PANTHER" id="PTHR46401">
    <property type="entry name" value="GLYCOSYLTRANSFERASE WBBK-RELATED"/>
    <property type="match status" value="1"/>
</dbReference>
<accession>A0A1J0GHJ1</accession>
<evidence type="ECO:0000256" key="1">
    <source>
        <dbReference type="ARBA" id="ARBA00022679"/>
    </source>
</evidence>
<dbReference type="SUPFAM" id="SSF53756">
    <property type="entry name" value="UDP-Glycosyltransferase/glycogen phosphorylase"/>
    <property type="match status" value="1"/>
</dbReference>
<dbReference type="GO" id="GO:0009103">
    <property type="term" value="P:lipopolysaccharide biosynthetic process"/>
    <property type="evidence" value="ECO:0007669"/>
    <property type="project" value="TreeGrafter"/>
</dbReference>
<dbReference type="InterPro" id="IPR001296">
    <property type="entry name" value="Glyco_trans_1"/>
</dbReference>
<evidence type="ECO:0000313" key="3">
    <source>
        <dbReference type="EMBL" id="APC40787.1"/>
    </source>
</evidence>
<dbReference type="Gene3D" id="3.40.50.2000">
    <property type="entry name" value="Glycogen Phosphorylase B"/>
    <property type="match status" value="2"/>
</dbReference>
<dbReference type="EMBL" id="CP015756">
    <property type="protein sequence ID" value="APC40787.1"/>
    <property type="molecule type" value="Genomic_DNA"/>
</dbReference>
<keyword evidence="1 3" id="KW-0808">Transferase</keyword>
<dbReference type="KEGG" id="ceu:A7L45_12220"/>
<reference evidence="4" key="1">
    <citation type="journal article" date="2016" name="Front. Microbiol.">
        <title>Complete Genome Sequence of Clostridium estertheticum DSM 8809, a Microbe Identified in Spoiled Vacuum Packed Beef.</title>
        <authorList>
            <person name="Yu Z."/>
            <person name="Gunn L."/>
            <person name="Brennan E."/>
            <person name="Reid R."/>
            <person name="Wall P.G."/>
            <person name="Gaora O.P."/>
            <person name="Hurley D."/>
            <person name="Bolton D."/>
            <person name="Fanning S."/>
        </authorList>
    </citation>
    <scope>NUCLEOTIDE SEQUENCE [LARGE SCALE GENOMIC DNA]</scope>
    <source>
        <strain evidence="4">DSM 8809</strain>
    </source>
</reference>
<organism evidence="3 4">
    <name type="scientific">Clostridium estertheticum subsp. estertheticum</name>
    <dbReference type="NCBI Taxonomy" id="1552"/>
    <lineage>
        <taxon>Bacteria</taxon>
        <taxon>Bacillati</taxon>
        <taxon>Bacillota</taxon>
        <taxon>Clostridia</taxon>
        <taxon>Eubacteriales</taxon>
        <taxon>Clostridiaceae</taxon>
        <taxon>Clostridium</taxon>
    </lineage>
</organism>
<dbReference type="OrthoDB" id="9811239at2"/>
<dbReference type="PANTHER" id="PTHR46401:SF2">
    <property type="entry name" value="GLYCOSYLTRANSFERASE WBBK-RELATED"/>
    <property type="match status" value="1"/>
</dbReference>
<feature type="domain" description="Glycosyl transferase family 1" evidence="2">
    <location>
        <begin position="166"/>
        <end position="301"/>
    </location>
</feature>
<dbReference type="CDD" id="cd03801">
    <property type="entry name" value="GT4_PimA-like"/>
    <property type="match status" value="1"/>
</dbReference>
<dbReference type="RefSeq" id="WP_071613077.1">
    <property type="nucleotide sequence ID" value="NZ_CP015756.1"/>
</dbReference>
<keyword evidence="4" id="KW-1185">Reference proteome</keyword>
<protein>
    <submittedName>
        <fullName evidence="3">Group 1 glycosyl transferase</fullName>
    </submittedName>
</protein>
<evidence type="ECO:0000313" key="4">
    <source>
        <dbReference type="Proteomes" id="UP000182569"/>
    </source>
</evidence>
<name>A0A1J0GHJ1_9CLOT</name>
<dbReference type="STRING" id="1552.A7L45_12220"/>
<gene>
    <name evidence="3" type="ORF">A7L45_12220</name>
</gene>
<evidence type="ECO:0000259" key="2">
    <source>
        <dbReference type="Pfam" id="PF00534"/>
    </source>
</evidence>
<sequence>MKVLLCVRQDYYRNFAVDSMKVIKTAEYLRKLGVTVDINDGGIYDYSSYDIVHLFNIDTAGETYRYYKIAQFYKKSLVISPMHWDMKKYHMINNEVESMKLYEKCSSYKEEILKRSKAIICNSELEKELIKSEFHVSVYNEVIYTGVEVENDDIPLYDFKERYNLNNYVLCVGRISESKNQLALCKICAELGKQLVLIGNVNDNEYLKECTNFKNVVYLGFMDNYNVYNAYRFAKVHVNPSFVGMPGLSSLEAAASGCNIVSTKGGCAKEYFKEMAFYCDPYDNNSILSAVKSGFEKRKDNKLKNYVNENFNYDKLTNDLYKIYLEILN</sequence>